<proteinExistence type="predicted"/>
<protein>
    <submittedName>
        <fullName evidence="1">Uncharacterized protein</fullName>
    </submittedName>
</protein>
<gene>
    <name evidence="1" type="ORF">A8806_101707</name>
</gene>
<name>A0A2Y9C4D9_9FIRM</name>
<evidence type="ECO:0000313" key="2">
    <source>
        <dbReference type="Proteomes" id="UP000245845"/>
    </source>
</evidence>
<dbReference type="InterPro" id="IPR008928">
    <property type="entry name" value="6-hairpin_glycosidase_sf"/>
</dbReference>
<dbReference type="AlphaFoldDB" id="A0A2Y9C4D9"/>
<evidence type="ECO:0000313" key="1">
    <source>
        <dbReference type="EMBL" id="PWJ32418.1"/>
    </source>
</evidence>
<dbReference type="EMBL" id="QGDL01000001">
    <property type="protein sequence ID" value="PWJ32418.1"/>
    <property type="molecule type" value="Genomic_DNA"/>
</dbReference>
<keyword evidence="2" id="KW-1185">Reference proteome</keyword>
<dbReference type="OrthoDB" id="179491at2"/>
<dbReference type="Proteomes" id="UP000245845">
    <property type="component" value="Unassembled WGS sequence"/>
</dbReference>
<organism evidence="1 2">
    <name type="scientific">Faecalicatena orotica</name>
    <dbReference type="NCBI Taxonomy" id="1544"/>
    <lineage>
        <taxon>Bacteria</taxon>
        <taxon>Bacillati</taxon>
        <taxon>Bacillota</taxon>
        <taxon>Clostridia</taxon>
        <taxon>Lachnospirales</taxon>
        <taxon>Lachnospiraceae</taxon>
        <taxon>Faecalicatena</taxon>
    </lineage>
</organism>
<comment type="caution">
    <text evidence="1">The sequence shown here is derived from an EMBL/GenBank/DDBJ whole genome shotgun (WGS) entry which is preliminary data.</text>
</comment>
<accession>A0A2Y9C4D9</accession>
<sequence>MDTKIEFIRRYEKYSLLITAGDDRNGEDPAFSIFLDFPVVLKDIKGAKKKLRYDVWSTTKEGYLGEVEAKDLYGSQYKITDLWTVEEEAVRLDRKLECIRCVKETGIHLTTEFRCRGGLEKSFDDYQFIVPGAFYNKNDTDEDGVEDYLGTYSQDYKDDRNPSLSVTSYARKSKYYVSLIRADLPQKDTTITRQQIQKRYFIHDTDIGSLGMAPSEYHAGEYILRCDYPFCERNTFCLNVDGSGWEAYKAVKEGMVSEMSYLLQTGKARNLTDASWQTTAMQMERLLHGEIRPPVGLEESRHYRREMVLHSFREFPDKKGKPAGYFIHFSPRQGYGEQNLLEYGFCGAQTLLALDMLTAAWEGADGVTCREDYRESALKTLDYFVENCIEKSGLPVGLYHVDKEKTVYWWTGILLPFQYSNDRKELEDYLGNQVVGALMSIAGELGKVKGNYSRSMTDTMYYLMKCYLAEKENGQEHPKWLAAVLDFCERLLKMQNTNGSWNRGYTMEGEPLVYPLEWFGSSEKERGSGAIFPIPLLVEVSRYTGEKKYLDAAERAADFILANYAAEAEYIGGINDTSHKKSVKLDAASVMFVMRSLLAVYEETKNVEYLSGALDAARILASWTYLWDIPFDENTLLGRHKFKTTGWAGCDVIPAGSYVDCSFQEVVPELLRLAEYCRDEKLVKLAEAVTKGMQYGLSSPADMYGYAMPGVQCEGYMTSLWLADTEYKEFSGAAAKNKGDDNDTCNGFVNGMALLNLDSLGKNYDTLDFGKIFMRIKQEWPKA</sequence>
<dbReference type="RefSeq" id="WP_109729749.1">
    <property type="nucleotide sequence ID" value="NZ_BAAACK010000007.1"/>
</dbReference>
<dbReference type="GO" id="GO:0005975">
    <property type="term" value="P:carbohydrate metabolic process"/>
    <property type="evidence" value="ECO:0007669"/>
    <property type="project" value="InterPro"/>
</dbReference>
<reference evidence="1 2" key="1">
    <citation type="submission" date="2018-05" db="EMBL/GenBank/DDBJ databases">
        <title>The Hungate 1000. A catalogue of reference genomes from the rumen microbiome.</title>
        <authorList>
            <person name="Kelly W."/>
        </authorList>
    </citation>
    <scope>NUCLEOTIDE SEQUENCE [LARGE SCALE GENOMIC DNA]</scope>
    <source>
        <strain evidence="1 2">NLAE-zl-C242</strain>
    </source>
</reference>
<dbReference type="SUPFAM" id="SSF48208">
    <property type="entry name" value="Six-hairpin glycosidases"/>
    <property type="match status" value="1"/>
</dbReference>